<proteinExistence type="inferred from homology"/>
<dbReference type="InterPro" id="IPR017568">
    <property type="entry name" value="3-oxoacyl-ACP_synth-2"/>
</dbReference>
<dbReference type="CDD" id="cd00834">
    <property type="entry name" value="KAS_I_II"/>
    <property type="match status" value="1"/>
</dbReference>
<dbReference type="InterPro" id="IPR016039">
    <property type="entry name" value="Thiolase-like"/>
</dbReference>
<dbReference type="Gene3D" id="3.40.47.10">
    <property type="match status" value="1"/>
</dbReference>
<keyword evidence="7" id="KW-0012">Acyltransferase</keyword>
<dbReference type="Proteomes" id="UP001162162">
    <property type="component" value="Unassembled WGS sequence"/>
</dbReference>
<keyword evidence="3 8" id="KW-0808">Transferase</keyword>
<evidence type="ECO:0000313" key="12">
    <source>
        <dbReference type="EMBL" id="KAJ8944043.1"/>
    </source>
</evidence>
<evidence type="ECO:0000256" key="10">
    <source>
        <dbReference type="RuleBase" id="RU003694"/>
    </source>
</evidence>
<keyword evidence="2 8" id="KW-0444">Lipid biosynthesis</keyword>
<dbReference type="PIRSF" id="PIRSF000447">
    <property type="entry name" value="KAS_II"/>
    <property type="match status" value="1"/>
</dbReference>
<reference evidence="12" key="1">
    <citation type="journal article" date="2023" name="Insect Mol. Biol.">
        <title>Genome sequencing provides insights into the evolution of gene families encoding plant cell wall-degrading enzymes in longhorned beetles.</title>
        <authorList>
            <person name="Shin N.R."/>
            <person name="Okamura Y."/>
            <person name="Kirsch R."/>
            <person name="Pauchet Y."/>
        </authorList>
    </citation>
    <scope>NUCLEOTIDE SEQUENCE</scope>
    <source>
        <strain evidence="12">AMC_N1</strain>
    </source>
</reference>
<dbReference type="Pfam" id="PF02801">
    <property type="entry name" value="Ketoacyl-synt_C"/>
    <property type="match status" value="1"/>
</dbReference>
<evidence type="ECO:0000256" key="6">
    <source>
        <dbReference type="ARBA" id="ARBA00023160"/>
    </source>
</evidence>
<dbReference type="Pfam" id="PF00109">
    <property type="entry name" value="ketoacyl-synt"/>
    <property type="match status" value="1"/>
</dbReference>
<dbReference type="PANTHER" id="PTHR11712">
    <property type="entry name" value="POLYKETIDE SYNTHASE-RELATED"/>
    <property type="match status" value="1"/>
</dbReference>
<dbReference type="NCBIfam" id="TIGR03150">
    <property type="entry name" value="fabF"/>
    <property type="match status" value="1"/>
</dbReference>
<dbReference type="InterPro" id="IPR018201">
    <property type="entry name" value="Ketoacyl_synth_AS"/>
</dbReference>
<comment type="caution">
    <text evidence="12">The sequence shown here is derived from an EMBL/GenBank/DDBJ whole genome shotgun (WGS) entry which is preliminary data.</text>
</comment>
<keyword evidence="4" id="KW-0276">Fatty acid metabolism</keyword>
<keyword evidence="5" id="KW-0443">Lipid metabolism</keyword>
<dbReference type="GO" id="GO:0004315">
    <property type="term" value="F:3-oxoacyl-[acyl-carrier-protein] synthase activity"/>
    <property type="evidence" value="ECO:0007669"/>
    <property type="project" value="InterPro"/>
</dbReference>
<dbReference type="InterPro" id="IPR020841">
    <property type="entry name" value="PKS_Beta-ketoAc_synthase_dom"/>
</dbReference>
<evidence type="ECO:0000256" key="4">
    <source>
        <dbReference type="ARBA" id="ARBA00022832"/>
    </source>
</evidence>
<organism evidence="12 13">
    <name type="scientific">Aromia moschata</name>
    <dbReference type="NCBI Taxonomy" id="1265417"/>
    <lineage>
        <taxon>Eukaryota</taxon>
        <taxon>Metazoa</taxon>
        <taxon>Ecdysozoa</taxon>
        <taxon>Arthropoda</taxon>
        <taxon>Hexapoda</taxon>
        <taxon>Insecta</taxon>
        <taxon>Pterygota</taxon>
        <taxon>Neoptera</taxon>
        <taxon>Endopterygota</taxon>
        <taxon>Coleoptera</taxon>
        <taxon>Polyphaga</taxon>
        <taxon>Cucujiformia</taxon>
        <taxon>Chrysomeloidea</taxon>
        <taxon>Cerambycidae</taxon>
        <taxon>Cerambycinae</taxon>
        <taxon>Callichromatini</taxon>
        <taxon>Aromia</taxon>
    </lineage>
</organism>
<evidence type="ECO:0000256" key="1">
    <source>
        <dbReference type="ARBA" id="ARBA00008467"/>
    </source>
</evidence>
<keyword evidence="13" id="KW-1185">Reference proteome</keyword>
<dbReference type="PROSITE" id="PS00606">
    <property type="entry name" value="KS3_1"/>
    <property type="match status" value="1"/>
</dbReference>
<gene>
    <name evidence="12" type="ORF">NQ318_016241</name>
</gene>
<accession>A0AAV8XY59</accession>
<dbReference type="GO" id="GO:0005739">
    <property type="term" value="C:mitochondrion"/>
    <property type="evidence" value="ECO:0007669"/>
    <property type="project" value="TreeGrafter"/>
</dbReference>
<dbReference type="SUPFAM" id="SSF53901">
    <property type="entry name" value="Thiolase-like"/>
    <property type="match status" value="2"/>
</dbReference>
<evidence type="ECO:0000259" key="11">
    <source>
        <dbReference type="PROSITE" id="PS52004"/>
    </source>
</evidence>
<evidence type="ECO:0000256" key="5">
    <source>
        <dbReference type="ARBA" id="ARBA00023098"/>
    </source>
</evidence>
<dbReference type="PROSITE" id="PS52004">
    <property type="entry name" value="KS3_2"/>
    <property type="match status" value="1"/>
</dbReference>
<dbReference type="PANTHER" id="PTHR11712:SF336">
    <property type="entry name" value="3-OXOACYL-[ACYL-CARRIER-PROTEIN] SYNTHASE, MITOCHONDRIAL"/>
    <property type="match status" value="1"/>
</dbReference>
<sequence length="419" mass="45110">MKRRVVVTGIGVLSPVGTGIKEAWKNIVEGRCGVTKIIGEEYENLPCKVAGFVHESGVKFELSKHFKKAELKTMAPATGYALLAADQALKDADLQSITDETKQNTGVAVGMGMIDLNDICNTYESLKKGYHHVSPFFVPRILPNMAAGQISIKYGFRGPNHAVSTACATGAHAIGDSYRFIRHGDADIMVCGGTEACISPMSIAGFCRIRALSTSFNEEPEKASRPFDKRREGFVMGEGSAILVLEELQHALNRKAHIYAEILGYGLSGDASHLTAPRSDGTGAFLAMERTIRDANIDVCEVTYVNAHATSTPLGDAIETKAIKNVFRGNCHNIAVSSTKGAHGHLLGAAGNLESVFTIKAVEEGILPPTVNLETVEDREINFVPIESQVWKWSGKRIALKNAFGFGGTNACLCFSQYA</sequence>
<comment type="similarity">
    <text evidence="1 8 10">Belongs to the thiolase-like superfamily. Beta-ketoacyl-ACP synthases family.</text>
</comment>
<protein>
    <recommendedName>
        <fullName evidence="8">3-oxoacyl-[acyl-carrier-protein] synthase</fullName>
    </recommendedName>
</protein>
<evidence type="ECO:0000256" key="9">
    <source>
        <dbReference type="PIRSR" id="PIRSR000447-1"/>
    </source>
</evidence>
<dbReference type="InterPro" id="IPR014031">
    <property type="entry name" value="Ketoacyl_synth_C"/>
</dbReference>
<dbReference type="SMART" id="SM00825">
    <property type="entry name" value="PKS_KS"/>
    <property type="match status" value="1"/>
</dbReference>
<evidence type="ECO:0000256" key="8">
    <source>
        <dbReference type="PIRNR" id="PIRNR000447"/>
    </source>
</evidence>
<name>A0AAV8XY59_9CUCU</name>
<evidence type="ECO:0000256" key="3">
    <source>
        <dbReference type="ARBA" id="ARBA00022679"/>
    </source>
</evidence>
<dbReference type="NCBIfam" id="NF005589">
    <property type="entry name" value="PRK07314.1"/>
    <property type="match status" value="1"/>
</dbReference>
<dbReference type="InterPro" id="IPR014030">
    <property type="entry name" value="Ketoacyl_synth_N"/>
</dbReference>
<evidence type="ECO:0000256" key="7">
    <source>
        <dbReference type="ARBA" id="ARBA00023315"/>
    </source>
</evidence>
<keyword evidence="6 8" id="KW-0275">Fatty acid biosynthesis</keyword>
<evidence type="ECO:0000256" key="2">
    <source>
        <dbReference type="ARBA" id="ARBA00022516"/>
    </source>
</evidence>
<dbReference type="FunFam" id="3.40.47.10:FF:000009">
    <property type="entry name" value="3-oxoacyl-[acyl-carrier-protein] synthase 2"/>
    <property type="match status" value="1"/>
</dbReference>
<dbReference type="EMBL" id="JAPWTK010000269">
    <property type="protein sequence ID" value="KAJ8944043.1"/>
    <property type="molecule type" value="Genomic_DNA"/>
</dbReference>
<feature type="active site" description="For beta-ketoacyl synthase activity" evidence="9">
    <location>
        <position position="167"/>
    </location>
</feature>
<dbReference type="GO" id="GO:0006633">
    <property type="term" value="P:fatty acid biosynthetic process"/>
    <property type="evidence" value="ECO:0007669"/>
    <property type="project" value="UniProtKB-KW"/>
</dbReference>
<dbReference type="InterPro" id="IPR000794">
    <property type="entry name" value="Beta-ketoacyl_synthase"/>
</dbReference>
<dbReference type="AlphaFoldDB" id="A0AAV8XY59"/>
<evidence type="ECO:0000313" key="13">
    <source>
        <dbReference type="Proteomes" id="UP001162162"/>
    </source>
</evidence>
<feature type="domain" description="Ketosynthase family 3 (KS3)" evidence="11">
    <location>
        <begin position="2"/>
        <end position="417"/>
    </location>
</feature>